<evidence type="ECO:0000256" key="1">
    <source>
        <dbReference type="SAM" id="SignalP"/>
    </source>
</evidence>
<keyword evidence="3" id="KW-1185">Reference proteome</keyword>
<keyword evidence="1" id="KW-0732">Signal</keyword>
<dbReference type="EMBL" id="SZQL01000013">
    <property type="protein sequence ID" value="TKK66909.1"/>
    <property type="molecule type" value="Genomic_DNA"/>
</dbReference>
<protein>
    <submittedName>
        <fullName evidence="2">Uncharacterized protein</fullName>
    </submittedName>
</protein>
<evidence type="ECO:0000313" key="3">
    <source>
        <dbReference type="Proteomes" id="UP000305848"/>
    </source>
</evidence>
<dbReference type="Proteomes" id="UP000305848">
    <property type="component" value="Unassembled WGS sequence"/>
</dbReference>
<gene>
    <name evidence="2" type="ORF">FC093_15520</name>
</gene>
<feature type="signal peptide" evidence="1">
    <location>
        <begin position="1"/>
        <end position="28"/>
    </location>
</feature>
<name>A0A4U3KYF7_9BACT</name>
<organism evidence="2 3">
    <name type="scientific">Ilyomonas limi</name>
    <dbReference type="NCBI Taxonomy" id="2575867"/>
    <lineage>
        <taxon>Bacteria</taxon>
        <taxon>Pseudomonadati</taxon>
        <taxon>Bacteroidota</taxon>
        <taxon>Chitinophagia</taxon>
        <taxon>Chitinophagales</taxon>
        <taxon>Chitinophagaceae</taxon>
        <taxon>Ilyomonas</taxon>
    </lineage>
</organism>
<dbReference type="OrthoDB" id="655382at2"/>
<dbReference type="AlphaFoldDB" id="A0A4U3KYF7"/>
<accession>A0A4U3KYF7</accession>
<reference evidence="2 3" key="1">
    <citation type="submission" date="2019-05" db="EMBL/GenBank/DDBJ databases">
        <title>Panacibacter sp. strain 17mud1-8 Genome sequencing and assembly.</title>
        <authorList>
            <person name="Chhetri G."/>
        </authorList>
    </citation>
    <scope>NUCLEOTIDE SEQUENCE [LARGE SCALE GENOMIC DNA]</scope>
    <source>
        <strain evidence="2 3">17mud1-8</strain>
    </source>
</reference>
<comment type="caution">
    <text evidence="2">The sequence shown here is derived from an EMBL/GenBank/DDBJ whole genome shotgun (WGS) entry which is preliminary data.</text>
</comment>
<evidence type="ECO:0000313" key="2">
    <source>
        <dbReference type="EMBL" id="TKK66909.1"/>
    </source>
</evidence>
<sequence>MKITLPLNIFWKAIVLFFFLAFTNILYAQNSTADTSNTAIAIRNAINNYHQQLFPETNLYNGIEYVDYAYTINEGLPFFETSQFSTGTVEYDNMLYHNIPLLYDEVKEAVVIIDASGTNKIQLNNEKVAGFSLLNHHFVKLVQDSLGKSPIRNGFYDVLYKGNMSVYKKQTKKVLESITLTEGIRRRIDEQNEYFIKSGSTFFVINSKHDVLDITKDNKKEMQQYIRKNKLNFRRAKEMSLIKIAAYYDQLTNK</sequence>
<dbReference type="RefSeq" id="WP_137262726.1">
    <property type="nucleotide sequence ID" value="NZ_SZQL01000013.1"/>
</dbReference>
<feature type="chain" id="PRO_5020533706" evidence="1">
    <location>
        <begin position="29"/>
        <end position="254"/>
    </location>
</feature>
<proteinExistence type="predicted"/>